<accession>A0ABQ0B9Y0</accession>
<evidence type="ECO:0000313" key="5">
    <source>
        <dbReference type="EMBL" id="GAA6408253.1"/>
    </source>
</evidence>
<dbReference type="PROSITE" id="PS01124">
    <property type="entry name" value="HTH_ARAC_FAMILY_2"/>
    <property type="match status" value="1"/>
</dbReference>
<dbReference type="InterPro" id="IPR046532">
    <property type="entry name" value="DUF6597"/>
</dbReference>
<keyword evidence="3" id="KW-0804">Transcription</keyword>
<evidence type="ECO:0000313" key="6">
    <source>
        <dbReference type="Proteomes" id="UP001600943"/>
    </source>
</evidence>
<comment type="caution">
    <text evidence="5">The sequence shown here is derived from an EMBL/GenBank/DDBJ whole genome shotgun (WGS) entry which is preliminary data.</text>
</comment>
<keyword evidence="2" id="KW-0238">DNA-binding</keyword>
<name>A0ABQ0B9Y0_9FIRM</name>
<evidence type="ECO:0000256" key="3">
    <source>
        <dbReference type="ARBA" id="ARBA00023163"/>
    </source>
</evidence>
<dbReference type="Pfam" id="PF20240">
    <property type="entry name" value="DUF6597"/>
    <property type="match status" value="1"/>
</dbReference>
<dbReference type="InterPro" id="IPR018060">
    <property type="entry name" value="HTH_AraC"/>
</dbReference>
<gene>
    <name evidence="5" type="ORF">K040078D81_23700</name>
</gene>
<organism evidence="5 6">
    <name type="scientific">Blautia hominis</name>
    <dbReference type="NCBI Taxonomy" id="2025493"/>
    <lineage>
        <taxon>Bacteria</taxon>
        <taxon>Bacillati</taxon>
        <taxon>Bacillota</taxon>
        <taxon>Clostridia</taxon>
        <taxon>Lachnospirales</taxon>
        <taxon>Lachnospiraceae</taxon>
        <taxon>Blautia</taxon>
    </lineage>
</organism>
<dbReference type="PANTHER" id="PTHR43280">
    <property type="entry name" value="ARAC-FAMILY TRANSCRIPTIONAL REGULATOR"/>
    <property type="match status" value="1"/>
</dbReference>
<feature type="domain" description="HTH araC/xylS-type" evidence="4">
    <location>
        <begin position="166"/>
        <end position="266"/>
    </location>
</feature>
<evidence type="ECO:0000256" key="2">
    <source>
        <dbReference type="ARBA" id="ARBA00023125"/>
    </source>
</evidence>
<protein>
    <submittedName>
        <fullName evidence="5">AraC family transcriptional regulator</fullName>
    </submittedName>
</protein>
<dbReference type="InterPro" id="IPR009057">
    <property type="entry name" value="Homeodomain-like_sf"/>
</dbReference>
<dbReference type="Pfam" id="PF12833">
    <property type="entry name" value="HTH_18"/>
    <property type="match status" value="1"/>
</dbReference>
<evidence type="ECO:0000256" key="1">
    <source>
        <dbReference type="ARBA" id="ARBA00023015"/>
    </source>
</evidence>
<dbReference type="SMART" id="SM00342">
    <property type="entry name" value="HTH_ARAC"/>
    <property type="match status" value="1"/>
</dbReference>
<dbReference type="EMBL" id="BAABYW010000001">
    <property type="protein sequence ID" value="GAA6408253.1"/>
    <property type="molecule type" value="Genomic_DNA"/>
</dbReference>
<dbReference type="SUPFAM" id="SSF46689">
    <property type="entry name" value="Homeodomain-like"/>
    <property type="match status" value="1"/>
</dbReference>
<dbReference type="Gene3D" id="1.10.10.60">
    <property type="entry name" value="Homeodomain-like"/>
    <property type="match status" value="1"/>
</dbReference>
<evidence type="ECO:0000259" key="4">
    <source>
        <dbReference type="PROSITE" id="PS01124"/>
    </source>
</evidence>
<sequence length="277" mass="32031">MINKGSLLHISKDREILIREENFAYLLPCDKLKNIISNFTITFPNRTIISDDYTIMPHGSVTLVLFYYQTELYSLLFGPATKSVKVGNIANKCDSIFIVEFQPAGFYPLKKINQNELTDKIIPFSMMDTSLDTAMKKIFRTSLSVDELLYKFEKIILQSILFQYPKELAHAIKVIIQTEGTMASADISEKIFYCPRHLNRLFNVHLGISMKSFSRLVRINKSFQLLNEKSNSLASICEKLGYYDVSHFVKDFKLVCNITPQQYRTNMSDFYNEIAKF</sequence>
<dbReference type="PANTHER" id="PTHR43280:SF2">
    <property type="entry name" value="HTH-TYPE TRANSCRIPTIONAL REGULATOR EXSA"/>
    <property type="match status" value="1"/>
</dbReference>
<keyword evidence="6" id="KW-1185">Reference proteome</keyword>
<reference evidence="5 6" key="1">
    <citation type="submission" date="2024-04" db="EMBL/GenBank/DDBJ databases">
        <title>Defined microbial consortia suppress multidrug-resistant proinflammatory Enterobacteriaceae via ecological control.</title>
        <authorList>
            <person name="Furuichi M."/>
            <person name="Kawaguchi T."/>
            <person name="Pust M."/>
            <person name="Yasuma K."/>
            <person name="Plichta D."/>
            <person name="Hasegawa N."/>
            <person name="Ohya T."/>
            <person name="Bhattarai S."/>
            <person name="Sasajima S."/>
            <person name="Aoto Y."/>
            <person name="Tuganbaev T."/>
            <person name="Yaginuma M."/>
            <person name="Ueda M."/>
            <person name="Okahashi N."/>
            <person name="Amafuji K."/>
            <person name="Kiridooshi Y."/>
            <person name="Sugita K."/>
            <person name="Strazar M."/>
            <person name="Skelly A."/>
            <person name="Suda W."/>
            <person name="Hattori M."/>
            <person name="Nakamoto N."/>
            <person name="Caballero S."/>
            <person name="Norman J."/>
            <person name="Olle B."/>
            <person name="Tanoue T."/>
            <person name="Arita M."/>
            <person name="Bucci V."/>
            <person name="Atarashi K."/>
            <person name="Xavier R."/>
            <person name="Honda K."/>
        </authorList>
    </citation>
    <scope>NUCLEOTIDE SEQUENCE [LARGE SCALE GENOMIC DNA]</scope>
    <source>
        <strain evidence="6">k04-0078-D8-1</strain>
    </source>
</reference>
<keyword evidence="1" id="KW-0805">Transcription regulation</keyword>
<dbReference type="Proteomes" id="UP001600943">
    <property type="component" value="Unassembled WGS sequence"/>
</dbReference>
<proteinExistence type="predicted"/>